<evidence type="ECO:0000256" key="2">
    <source>
        <dbReference type="ARBA" id="ARBA00022481"/>
    </source>
</evidence>
<dbReference type="GO" id="GO:0003747">
    <property type="term" value="F:translation release factor activity"/>
    <property type="evidence" value="ECO:0007669"/>
    <property type="project" value="InterPro"/>
</dbReference>
<gene>
    <name evidence="5" type="ORF">MNB_SV-4-1210</name>
</gene>
<feature type="coiled-coil region" evidence="3">
    <location>
        <begin position="38"/>
        <end position="65"/>
    </location>
</feature>
<dbReference type="InterPro" id="IPR050057">
    <property type="entry name" value="Prokaryotic/Mito_RF"/>
</dbReference>
<protein>
    <submittedName>
        <fullName evidence="5">Peptide chain release factor homolog</fullName>
    </submittedName>
</protein>
<dbReference type="EMBL" id="FPIB01000007">
    <property type="protein sequence ID" value="SFV90030.1"/>
    <property type="molecule type" value="Genomic_DNA"/>
</dbReference>
<organism evidence="5">
    <name type="scientific">hydrothermal vent metagenome</name>
    <dbReference type="NCBI Taxonomy" id="652676"/>
    <lineage>
        <taxon>unclassified sequences</taxon>
        <taxon>metagenomes</taxon>
        <taxon>ecological metagenomes</taxon>
    </lineage>
</organism>
<evidence type="ECO:0000256" key="1">
    <source>
        <dbReference type="ARBA" id="ARBA00010835"/>
    </source>
</evidence>
<evidence type="ECO:0000259" key="4">
    <source>
        <dbReference type="Pfam" id="PF00472"/>
    </source>
</evidence>
<accession>A0A1W1E7Y3</accession>
<dbReference type="Pfam" id="PF00472">
    <property type="entry name" value="RF-1"/>
    <property type="match status" value="1"/>
</dbReference>
<dbReference type="PANTHER" id="PTHR43804">
    <property type="entry name" value="LD18447P"/>
    <property type="match status" value="1"/>
</dbReference>
<feature type="domain" description="Prokaryotic-type class I peptide chain release factors" evidence="4">
    <location>
        <begin position="1"/>
        <end position="76"/>
    </location>
</feature>
<name>A0A1W1E7Y3_9ZZZZ</name>
<evidence type="ECO:0000256" key="3">
    <source>
        <dbReference type="SAM" id="Coils"/>
    </source>
</evidence>
<proteinExistence type="inferred from homology"/>
<dbReference type="InterPro" id="IPR045853">
    <property type="entry name" value="Pep_chain_release_fac_I_sf"/>
</dbReference>
<dbReference type="SUPFAM" id="SSF75620">
    <property type="entry name" value="Release factor"/>
    <property type="match status" value="1"/>
</dbReference>
<dbReference type="Gene3D" id="3.30.160.20">
    <property type="match status" value="1"/>
</dbReference>
<sequence>MKSPKKGGQHVNTTCSGVRAVYAPLGIEAISYNERSQHKNKSIALKRLRAKLNTIEETKENRAKNERWKNGKTLERGNAIKVFEGEDFREIQ</sequence>
<keyword evidence="3" id="KW-0175">Coiled coil</keyword>
<evidence type="ECO:0000313" key="5">
    <source>
        <dbReference type="EMBL" id="SFV90030.1"/>
    </source>
</evidence>
<reference evidence="5" key="1">
    <citation type="submission" date="2016-10" db="EMBL/GenBank/DDBJ databases">
        <authorList>
            <person name="de Groot N.N."/>
        </authorList>
    </citation>
    <scope>NUCLEOTIDE SEQUENCE</scope>
</reference>
<dbReference type="InterPro" id="IPR000352">
    <property type="entry name" value="Pep_chain_release_fac_I"/>
</dbReference>
<dbReference type="PANTHER" id="PTHR43804:SF7">
    <property type="entry name" value="LD18447P"/>
    <property type="match status" value="1"/>
</dbReference>
<keyword evidence="2" id="KW-0488">Methylation</keyword>
<dbReference type="AlphaFoldDB" id="A0A1W1E7Y3"/>
<comment type="similarity">
    <text evidence="1">Belongs to the prokaryotic/mitochondrial release factor family.</text>
</comment>